<keyword evidence="12" id="KW-1185">Reference proteome</keyword>
<evidence type="ECO:0000256" key="9">
    <source>
        <dbReference type="RuleBase" id="RU365103"/>
    </source>
</evidence>
<name>A0A6N8FET6_9GAMM</name>
<feature type="active site" description="Proton acceptor" evidence="7">
    <location>
        <position position="81"/>
    </location>
</feature>
<evidence type="ECO:0000256" key="6">
    <source>
        <dbReference type="ARBA" id="ARBA00049183"/>
    </source>
</evidence>
<dbReference type="Proteomes" id="UP000439994">
    <property type="component" value="Unassembled WGS sequence"/>
</dbReference>
<dbReference type="GO" id="GO:0009245">
    <property type="term" value="P:lipid A biosynthetic process"/>
    <property type="evidence" value="ECO:0007669"/>
    <property type="project" value="TreeGrafter"/>
</dbReference>
<keyword evidence="9" id="KW-0448">Lipopolysaccharide biosynthesis</keyword>
<dbReference type="InterPro" id="IPR007507">
    <property type="entry name" value="Glycos_transf_N"/>
</dbReference>
<dbReference type="GO" id="GO:0009244">
    <property type="term" value="P:lipopolysaccharide core region biosynthetic process"/>
    <property type="evidence" value="ECO:0007669"/>
    <property type="project" value="UniProtKB-UniRule"/>
</dbReference>
<dbReference type="Gene3D" id="3.40.50.11720">
    <property type="entry name" value="3-Deoxy-D-manno-octulosonic-acid transferase, N-terminal domain"/>
    <property type="match status" value="1"/>
</dbReference>
<dbReference type="PANTHER" id="PTHR42755:SF1">
    <property type="entry name" value="3-DEOXY-D-MANNO-OCTULOSONIC ACID TRANSFERASE, MITOCHONDRIAL-RELATED"/>
    <property type="match status" value="1"/>
</dbReference>
<comment type="catalytic activity">
    <reaction evidence="6 9">
        <text>lipid IVA (E. coli) + CMP-3-deoxy-beta-D-manno-octulosonate = alpha-Kdo-(2-&gt;6)-lipid IVA (E. coli) + CMP + H(+)</text>
        <dbReference type="Rhea" id="RHEA:28066"/>
        <dbReference type="ChEBI" id="CHEBI:15378"/>
        <dbReference type="ChEBI" id="CHEBI:58603"/>
        <dbReference type="ChEBI" id="CHEBI:60364"/>
        <dbReference type="ChEBI" id="CHEBI:60377"/>
        <dbReference type="ChEBI" id="CHEBI:85987"/>
        <dbReference type="EC" id="2.4.99.12"/>
    </reaction>
</comment>
<comment type="similarity">
    <text evidence="9">Belongs to the glycosyltransferase group 1 family.</text>
</comment>
<evidence type="ECO:0000256" key="5">
    <source>
        <dbReference type="ARBA" id="ARBA00031445"/>
    </source>
</evidence>
<reference evidence="11 12" key="1">
    <citation type="submission" date="2019-11" db="EMBL/GenBank/DDBJ databases">
        <title>P. haliotis isolates from Z. marina roots.</title>
        <authorList>
            <person name="Cohen M."/>
            <person name="Jospin G."/>
            <person name="Eisen J.A."/>
            <person name="Coil D.A."/>
        </authorList>
    </citation>
    <scope>NUCLEOTIDE SEQUENCE [LARGE SCALE GENOMIC DNA]</scope>
    <source>
        <strain evidence="11 12">UCD-MCMsp1aY</strain>
    </source>
</reference>
<evidence type="ECO:0000259" key="10">
    <source>
        <dbReference type="Pfam" id="PF04413"/>
    </source>
</evidence>
<feature type="site" description="Transition state stabilizer" evidence="8">
    <location>
        <position position="155"/>
    </location>
</feature>
<dbReference type="InterPro" id="IPR038107">
    <property type="entry name" value="Glycos_transf_N_sf"/>
</dbReference>
<dbReference type="AlphaFoldDB" id="A0A6N8FET6"/>
<dbReference type="GO" id="GO:0043842">
    <property type="term" value="F:Kdo transferase activity"/>
    <property type="evidence" value="ECO:0007669"/>
    <property type="project" value="UniProtKB-EC"/>
</dbReference>
<keyword evidence="9" id="KW-0812">Transmembrane</keyword>
<evidence type="ECO:0000256" key="7">
    <source>
        <dbReference type="PIRSR" id="PIRSR639901-1"/>
    </source>
</evidence>
<feature type="site" description="Transition state stabilizer" evidence="8">
    <location>
        <position position="233"/>
    </location>
</feature>
<dbReference type="UniPathway" id="UPA00958"/>
<evidence type="ECO:0000256" key="1">
    <source>
        <dbReference type="ARBA" id="ARBA00004713"/>
    </source>
</evidence>
<organism evidence="11 12">
    <name type="scientific">Psychrosphaera haliotis</name>
    <dbReference type="NCBI Taxonomy" id="555083"/>
    <lineage>
        <taxon>Bacteria</taxon>
        <taxon>Pseudomonadati</taxon>
        <taxon>Pseudomonadota</taxon>
        <taxon>Gammaproteobacteria</taxon>
        <taxon>Alteromonadales</taxon>
        <taxon>Pseudoalteromonadaceae</taxon>
        <taxon>Psychrosphaera</taxon>
    </lineage>
</organism>
<dbReference type="Gene3D" id="3.40.50.2000">
    <property type="entry name" value="Glycogen Phosphorylase B"/>
    <property type="match status" value="1"/>
</dbReference>
<dbReference type="Pfam" id="PF04413">
    <property type="entry name" value="Glycos_transf_N"/>
    <property type="match status" value="1"/>
</dbReference>
<comment type="pathway">
    <text evidence="1 9">Bacterial outer membrane biogenesis; LPS core biosynthesis.</text>
</comment>
<comment type="function">
    <text evidence="9">Involved in lipopolysaccharide (LPS) biosynthesis. Catalyzes the transfer of 3-deoxy-D-manno-octulosonate (Kdo) residue(s) from CMP-Kdo to lipid IV(A), the tetraacyldisaccharide-1,4'-bisphosphate precursor of lipid A.</text>
</comment>
<evidence type="ECO:0000313" key="12">
    <source>
        <dbReference type="Proteomes" id="UP000439994"/>
    </source>
</evidence>
<evidence type="ECO:0000256" key="8">
    <source>
        <dbReference type="PIRSR" id="PIRSR639901-2"/>
    </source>
</evidence>
<dbReference type="RefSeq" id="WP_155696814.1">
    <property type="nucleotide sequence ID" value="NZ_WOCD01000005.1"/>
</dbReference>
<evidence type="ECO:0000256" key="2">
    <source>
        <dbReference type="ARBA" id="ARBA00012621"/>
    </source>
</evidence>
<keyword evidence="9" id="KW-0472">Membrane</keyword>
<keyword evidence="9" id="KW-1133">Transmembrane helix</keyword>
<sequence>MKQLMALFPYNVLLIIVGAVELAKWLLYLLHKSTIQVFNHRARANVKMDLDWGQKFGLMPRRLPKKIRHKSVLFHCASMGEVTATIGLIREILKQHPEHYVVVTTNTLTGKHQLQRRLSDEMGKRVFHTYLPIDLPWMMSALLRQVKPVVTLIMEVELWPNLIRKCRAKKVPVVVVNARMTDKTKRGYQRFSWLSGQMIKSLSKVLARNQDDFDRYVELGLPESRIEIVGNLKFDIEVPASELSQITRKEYNVENRLVFIAGSTHLDEEEVVISTYVKLKKSFPELLLVIAPRHPERFQQVLEYLLVQDVKIAQLSLDESVTDKIDVLLVDKMGELNRLYGAADVAFVGGFYCRKGRPQSA</sequence>
<dbReference type="EMBL" id="WOCD01000005">
    <property type="protein sequence ID" value="MUH73500.1"/>
    <property type="molecule type" value="Genomic_DNA"/>
</dbReference>
<dbReference type="EC" id="2.4.99.12" evidence="2 9"/>
<dbReference type="InterPro" id="IPR039901">
    <property type="entry name" value="Kdotransferase"/>
</dbReference>
<evidence type="ECO:0000256" key="3">
    <source>
        <dbReference type="ARBA" id="ARBA00019077"/>
    </source>
</evidence>
<feature type="transmembrane region" description="Helical" evidence="9">
    <location>
        <begin position="12"/>
        <end position="31"/>
    </location>
</feature>
<dbReference type="OrthoDB" id="9789797at2"/>
<proteinExistence type="inferred from homology"/>
<evidence type="ECO:0000313" key="11">
    <source>
        <dbReference type="EMBL" id="MUH73500.1"/>
    </source>
</evidence>
<feature type="domain" description="3-deoxy-D-manno-octulosonic-acid transferase N-terminal" evidence="10">
    <location>
        <begin position="52"/>
        <end position="236"/>
    </location>
</feature>
<keyword evidence="4 9" id="KW-0808">Transferase</keyword>
<keyword evidence="9" id="KW-1003">Cell membrane</keyword>
<evidence type="ECO:0000256" key="4">
    <source>
        <dbReference type="ARBA" id="ARBA00022679"/>
    </source>
</evidence>
<comment type="subcellular location">
    <subcellularLocation>
        <location evidence="9">Cell membrane</location>
    </subcellularLocation>
</comment>
<dbReference type="SUPFAM" id="SSF53756">
    <property type="entry name" value="UDP-Glycosyltransferase/glycogen phosphorylase"/>
    <property type="match status" value="1"/>
</dbReference>
<comment type="caution">
    <text evidence="11">The sequence shown here is derived from an EMBL/GenBank/DDBJ whole genome shotgun (WGS) entry which is preliminary data.</text>
</comment>
<protein>
    <recommendedName>
        <fullName evidence="3 9">3-deoxy-D-manno-octulosonic acid transferase</fullName>
        <shortName evidence="9">Kdo transferase</shortName>
        <ecNumber evidence="2 9">2.4.99.12</ecNumber>
    </recommendedName>
    <alternativeName>
        <fullName evidence="5 9">Lipid IV(A) 3-deoxy-D-manno-octulosonic acid transferase</fullName>
    </alternativeName>
</protein>
<accession>A0A6N8FET6</accession>
<dbReference type="PANTHER" id="PTHR42755">
    <property type="entry name" value="3-DEOXY-MANNO-OCTULOSONATE CYTIDYLYLTRANSFERASE"/>
    <property type="match status" value="1"/>
</dbReference>
<gene>
    <name evidence="11" type="ORF">GNP35_14015</name>
</gene>
<dbReference type="GO" id="GO:0005886">
    <property type="term" value="C:plasma membrane"/>
    <property type="evidence" value="ECO:0007669"/>
    <property type="project" value="UniProtKB-SubCell"/>
</dbReference>